<reference evidence="12 13" key="1">
    <citation type="submission" date="2017-06" db="EMBL/GenBank/DDBJ databases">
        <title>Comparative genomic analysis of Ambrosia Fusariam Clade fungi.</title>
        <authorList>
            <person name="Stajich J.E."/>
            <person name="Carrillo J."/>
            <person name="Kijimoto T."/>
            <person name="Eskalen A."/>
            <person name="O'Donnell K."/>
            <person name="Kasson M."/>
        </authorList>
    </citation>
    <scope>NUCLEOTIDE SEQUENCE [LARGE SCALE GENOMIC DNA]</scope>
    <source>
        <strain evidence="12">UCR3666</strain>
    </source>
</reference>
<dbReference type="EMBL" id="NKUJ01000055">
    <property type="protein sequence ID" value="RMJ15998.1"/>
    <property type="molecule type" value="Genomic_DNA"/>
</dbReference>
<dbReference type="Pfam" id="PF00400">
    <property type="entry name" value="WD40"/>
    <property type="match status" value="6"/>
</dbReference>
<evidence type="ECO:0000256" key="9">
    <source>
        <dbReference type="ARBA" id="ARBA00022737"/>
    </source>
</evidence>
<evidence type="ECO:0000256" key="8">
    <source>
        <dbReference type="ARBA" id="ARBA00022694"/>
    </source>
</evidence>
<dbReference type="InterPro" id="IPR036322">
    <property type="entry name" value="WD40_repeat_dom_sf"/>
</dbReference>
<keyword evidence="13" id="KW-1185">Reference proteome</keyword>
<dbReference type="UniPathway" id="UPA00988"/>
<evidence type="ECO:0000256" key="10">
    <source>
        <dbReference type="ARBA" id="ARBA00023242"/>
    </source>
</evidence>
<evidence type="ECO:0000256" key="6">
    <source>
        <dbReference type="ARBA" id="ARBA00022490"/>
    </source>
</evidence>
<dbReference type="InterPro" id="IPR001680">
    <property type="entry name" value="WD40_rpt"/>
</dbReference>
<keyword evidence="7 11" id="KW-0853">WD repeat</keyword>
<evidence type="ECO:0000256" key="4">
    <source>
        <dbReference type="ARBA" id="ARBA00005881"/>
    </source>
</evidence>
<dbReference type="PROSITE" id="PS50294">
    <property type="entry name" value="WD_REPEATS_REGION"/>
    <property type="match status" value="2"/>
</dbReference>
<dbReference type="InterPro" id="IPR015943">
    <property type="entry name" value="WD40/YVTN_repeat-like_dom_sf"/>
</dbReference>
<evidence type="ECO:0000256" key="2">
    <source>
        <dbReference type="ARBA" id="ARBA00004496"/>
    </source>
</evidence>
<evidence type="ECO:0000256" key="5">
    <source>
        <dbReference type="ARBA" id="ARBA00020267"/>
    </source>
</evidence>
<feature type="repeat" description="WD" evidence="11">
    <location>
        <begin position="208"/>
        <end position="255"/>
    </location>
</feature>
<keyword evidence="6" id="KW-0963">Cytoplasm</keyword>
<dbReference type="GO" id="GO:0002098">
    <property type="term" value="P:tRNA wobble uridine modification"/>
    <property type="evidence" value="ECO:0007669"/>
    <property type="project" value="InterPro"/>
</dbReference>
<feature type="repeat" description="WD" evidence="11">
    <location>
        <begin position="128"/>
        <end position="151"/>
    </location>
</feature>
<dbReference type="SUPFAM" id="SSF50978">
    <property type="entry name" value="WD40 repeat-like"/>
    <property type="match status" value="3"/>
</dbReference>
<dbReference type="Proteomes" id="UP000277212">
    <property type="component" value="Unassembled WGS sequence"/>
</dbReference>
<dbReference type="FunFam" id="2.130.10.10:FF:000400">
    <property type="entry name" value="Elongator acetyltransferase complex subunit 2"/>
    <property type="match status" value="1"/>
</dbReference>
<dbReference type="PROSITE" id="PS50082">
    <property type="entry name" value="WD_REPEATS_2"/>
    <property type="match status" value="5"/>
</dbReference>
<dbReference type="InterPro" id="IPR020472">
    <property type="entry name" value="WD40_PAC1"/>
</dbReference>
<gene>
    <name evidence="12" type="ORF">CDV36_004326</name>
</gene>
<organism evidence="12 13">
    <name type="scientific">Fusarium kuroshium</name>
    <dbReference type="NCBI Taxonomy" id="2010991"/>
    <lineage>
        <taxon>Eukaryota</taxon>
        <taxon>Fungi</taxon>
        <taxon>Dikarya</taxon>
        <taxon>Ascomycota</taxon>
        <taxon>Pezizomycotina</taxon>
        <taxon>Sordariomycetes</taxon>
        <taxon>Hypocreomycetidae</taxon>
        <taxon>Hypocreales</taxon>
        <taxon>Nectriaceae</taxon>
        <taxon>Fusarium</taxon>
        <taxon>Fusarium solani species complex</taxon>
    </lineage>
</organism>
<comment type="caution">
    <text evidence="12">The sequence shown here is derived from an EMBL/GenBank/DDBJ whole genome shotgun (WGS) entry which is preliminary data.</text>
</comment>
<comment type="subcellular location">
    <subcellularLocation>
        <location evidence="2">Cytoplasm</location>
    </subcellularLocation>
    <subcellularLocation>
        <location evidence="1">Nucleus</location>
    </subcellularLocation>
</comment>
<dbReference type="OrthoDB" id="27911at2759"/>
<evidence type="ECO:0000256" key="3">
    <source>
        <dbReference type="ARBA" id="ARBA00005043"/>
    </source>
</evidence>
<dbReference type="GO" id="GO:0005634">
    <property type="term" value="C:nucleus"/>
    <property type="evidence" value="ECO:0007669"/>
    <property type="project" value="UniProtKB-SubCell"/>
</dbReference>
<dbReference type="GO" id="GO:0033588">
    <property type="term" value="C:elongator holoenzyme complex"/>
    <property type="evidence" value="ECO:0007669"/>
    <property type="project" value="InterPro"/>
</dbReference>
<evidence type="ECO:0000313" key="13">
    <source>
        <dbReference type="Proteomes" id="UP000277212"/>
    </source>
</evidence>
<dbReference type="STRING" id="2010991.A0A3M2SEK3"/>
<comment type="pathway">
    <text evidence="3">tRNA modification; 5-methoxycarbonylmethyl-2-thiouridine-tRNA biosynthesis.</text>
</comment>
<sequence>MGSRPVSVEYLSSGANRQTAVADWSRSGILAFGADINVALWQPSLDPPKGVSSLLSGHKTTVKAVAFLPETDEDENTYLITGSDDNTLILWKAPKAGYDFKPTQTSSKHAGAINCITVLRVEGSQRWLIATGSADASIKIWNFENDQLELLQTIKTAPKYFPLCLSLSHVDQDGDVLVLASAGTRDIVQILTAEAKAEQIKFEVQATLTGHEGWIRSLNFAKETSAPESDLLLASASQDKYIRIWRIHQGKELPAMVVSGSDPSSDAYLPGKSPSNKAHRLKSAGKDFSVTFEALLLGHEDWIYSARWRRQDDGKLQLLSTSADNSLAIWEADPSSGIWVSMARLGEISREKGATTATGSTGGFWTGLWSPDGKSVACLGRTGSWRRWEYVPSEDTWRPCIAITGHTRAVTGITWAKNGEYLLSTSSDQTTRLHTRWNRPGQETWHEMSRPQIHGYDLNCIDSLGASQFVSGADEKLMRVFSEPKAVASMLNRLAGIGGGVDVQSMPDAANMPVLGLSNKAIDAVEDDQEIQPIDDRDRDAMDPASVVKKSYLEIEHPPFEETLSRHTLWPETEKLYGHGYEISCLAASHDGSLVASACKASSTNHAVIRLFETNRWTELRPPLTAHSLTATRLRFSIDDQFLLSVGRDRQWAVFERAPEDEAAYKLLQINPKGHTRMILDAAWAPAPSAAPVFATAGRDKQVRIWAAKPGEDGKLKFAQAAAIPCASPVTSVDFIPQLVNGRFVLAVGTELGRLNLYLIKEDGTDAVEKPACEDFCLPKAVLQLAFRPVAREGSDRAYELAIAGEDSSVRVYAFSQEYLQVPSDS</sequence>
<feature type="repeat" description="WD" evidence="11">
    <location>
        <begin position="55"/>
        <end position="92"/>
    </location>
</feature>
<dbReference type="PANTHER" id="PTHR44111">
    <property type="entry name" value="ELONGATOR COMPLEX PROTEIN 2"/>
    <property type="match status" value="1"/>
</dbReference>
<dbReference type="PRINTS" id="PR00320">
    <property type="entry name" value="GPROTEINBRPT"/>
</dbReference>
<dbReference type="AlphaFoldDB" id="A0A3M2SEK3"/>
<dbReference type="InterPro" id="IPR019775">
    <property type="entry name" value="WD40_repeat_CS"/>
</dbReference>
<keyword evidence="9" id="KW-0677">Repeat</keyword>
<dbReference type="Gene3D" id="2.130.10.10">
    <property type="entry name" value="YVTN repeat-like/Quinoprotein amine dehydrogenase"/>
    <property type="match status" value="4"/>
</dbReference>
<dbReference type="SMART" id="SM00320">
    <property type="entry name" value="WD40"/>
    <property type="match status" value="11"/>
</dbReference>
<dbReference type="GO" id="GO:0005737">
    <property type="term" value="C:cytoplasm"/>
    <property type="evidence" value="ECO:0007669"/>
    <property type="project" value="UniProtKB-SubCell"/>
</dbReference>
<name>A0A3M2SEK3_9HYPO</name>
<feature type="repeat" description="WD" evidence="11">
    <location>
        <begin position="672"/>
        <end position="706"/>
    </location>
</feature>
<dbReference type="PROSITE" id="PS00678">
    <property type="entry name" value="WD_REPEATS_1"/>
    <property type="match status" value="1"/>
</dbReference>
<dbReference type="PANTHER" id="PTHR44111:SF1">
    <property type="entry name" value="ELONGATOR COMPLEX PROTEIN 2"/>
    <property type="match status" value="1"/>
</dbReference>
<comment type="similarity">
    <text evidence="4">Belongs to the WD repeat ELP2 family.</text>
</comment>
<proteinExistence type="inferred from homology"/>
<evidence type="ECO:0000256" key="11">
    <source>
        <dbReference type="PROSITE-ProRule" id="PRU00221"/>
    </source>
</evidence>
<evidence type="ECO:0000256" key="1">
    <source>
        <dbReference type="ARBA" id="ARBA00004123"/>
    </source>
</evidence>
<protein>
    <recommendedName>
        <fullName evidence="5">Elongator complex protein 2</fullName>
    </recommendedName>
</protein>
<evidence type="ECO:0000313" key="12">
    <source>
        <dbReference type="EMBL" id="RMJ15998.1"/>
    </source>
</evidence>
<evidence type="ECO:0000256" key="7">
    <source>
        <dbReference type="ARBA" id="ARBA00022574"/>
    </source>
</evidence>
<keyword evidence="8" id="KW-0819">tRNA processing</keyword>
<accession>A0A3M2SEK3</accession>
<dbReference type="InterPro" id="IPR037289">
    <property type="entry name" value="Elp2"/>
</dbReference>
<keyword evidence="10" id="KW-0539">Nucleus</keyword>
<feature type="repeat" description="WD" evidence="11">
    <location>
        <begin position="403"/>
        <end position="433"/>
    </location>
</feature>